<evidence type="ECO:0000313" key="7">
    <source>
        <dbReference type="Proteomes" id="UP000007635"/>
    </source>
</evidence>
<reference evidence="6" key="3">
    <citation type="submission" date="2025-09" db="UniProtKB">
        <authorList>
            <consortium name="Ensembl"/>
        </authorList>
    </citation>
    <scope>IDENTIFICATION</scope>
</reference>
<dbReference type="GO" id="GO:0036159">
    <property type="term" value="P:inner dynein arm assembly"/>
    <property type="evidence" value="ECO:0007669"/>
    <property type="project" value="TreeGrafter"/>
</dbReference>
<reference evidence="6" key="2">
    <citation type="submission" date="2025-08" db="UniProtKB">
        <authorList>
            <consortium name="Ensembl"/>
        </authorList>
    </citation>
    <scope>IDENTIFICATION</scope>
</reference>
<organism evidence="6 7">
    <name type="scientific">Gasterosteus aculeatus aculeatus</name>
    <name type="common">three-spined stickleback</name>
    <dbReference type="NCBI Taxonomy" id="481459"/>
    <lineage>
        <taxon>Eukaryota</taxon>
        <taxon>Metazoa</taxon>
        <taxon>Chordata</taxon>
        <taxon>Craniata</taxon>
        <taxon>Vertebrata</taxon>
        <taxon>Euteleostomi</taxon>
        <taxon>Actinopterygii</taxon>
        <taxon>Neopterygii</taxon>
        <taxon>Teleostei</taxon>
        <taxon>Neoteleostei</taxon>
        <taxon>Acanthomorphata</taxon>
        <taxon>Eupercaria</taxon>
        <taxon>Perciformes</taxon>
        <taxon>Cottioidei</taxon>
        <taxon>Gasterosteales</taxon>
        <taxon>Gasterosteidae</taxon>
        <taxon>Gasterosteus</taxon>
    </lineage>
</organism>
<dbReference type="InterPro" id="IPR015943">
    <property type="entry name" value="WD40/YVTN_repeat-like_dom_sf"/>
</dbReference>
<dbReference type="GO" id="GO:0045504">
    <property type="term" value="F:dynein heavy chain binding"/>
    <property type="evidence" value="ECO:0007669"/>
    <property type="project" value="TreeGrafter"/>
</dbReference>
<accession>A0AAQ4R5A3</accession>
<evidence type="ECO:0000313" key="6">
    <source>
        <dbReference type="Ensembl" id="ENSGACP00000057361.1"/>
    </source>
</evidence>
<dbReference type="GO" id="GO:0060294">
    <property type="term" value="P:cilium movement involved in cell motility"/>
    <property type="evidence" value="ECO:0007669"/>
    <property type="project" value="TreeGrafter"/>
</dbReference>
<dbReference type="InterPro" id="IPR050687">
    <property type="entry name" value="Dynein_IC"/>
</dbReference>
<evidence type="ECO:0000256" key="2">
    <source>
        <dbReference type="ARBA" id="ARBA00022490"/>
    </source>
</evidence>
<proteinExistence type="predicted"/>
<dbReference type="SMART" id="SM00320">
    <property type="entry name" value="WD40"/>
    <property type="match status" value="4"/>
</dbReference>
<dbReference type="GO" id="GO:0045503">
    <property type="term" value="F:dynein light chain binding"/>
    <property type="evidence" value="ECO:0007669"/>
    <property type="project" value="TreeGrafter"/>
</dbReference>
<dbReference type="AlphaFoldDB" id="A0AAQ4R5A3"/>
<dbReference type="SUPFAM" id="SSF50978">
    <property type="entry name" value="WD40 repeat-like"/>
    <property type="match status" value="1"/>
</dbReference>
<dbReference type="InterPro" id="IPR036322">
    <property type="entry name" value="WD40_repeat_dom_sf"/>
</dbReference>
<evidence type="ECO:0000256" key="5">
    <source>
        <dbReference type="SAM" id="MobiDB-lite"/>
    </source>
</evidence>
<keyword evidence="3" id="KW-0853">WD repeat</keyword>
<keyword evidence="7" id="KW-1185">Reference proteome</keyword>
<dbReference type="PANTHER" id="PTHR12442">
    <property type="entry name" value="DYNEIN INTERMEDIATE CHAIN"/>
    <property type="match status" value="1"/>
</dbReference>
<dbReference type="Ensembl" id="ENSGACT00000078701.1">
    <property type="protein sequence ID" value="ENSGACP00000057361.1"/>
    <property type="gene ID" value="ENSGACG00000006604.2"/>
</dbReference>
<dbReference type="GO" id="GO:0036156">
    <property type="term" value="C:inner dynein arm"/>
    <property type="evidence" value="ECO:0007669"/>
    <property type="project" value="TreeGrafter"/>
</dbReference>
<dbReference type="InterPro" id="IPR001680">
    <property type="entry name" value="WD40_rpt"/>
</dbReference>
<dbReference type="GeneTree" id="ENSGT00940000156924"/>
<keyword evidence="4" id="KW-0677">Repeat</keyword>
<keyword evidence="2" id="KW-0963">Cytoplasm</keyword>
<dbReference type="Proteomes" id="UP000007635">
    <property type="component" value="Chromosome VIII"/>
</dbReference>
<dbReference type="PANTHER" id="PTHR12442:SF5">
    <property type="entry name" value="DYNEIN AXONEMAL INTERMEDIATE CHAIN 3"/>
    <property type="match status" value="1"/>
</dbReference>
<sequence>MPPKRSKSATSSAGSKGKGKGKRIQSPVHETKPGHPDDIFPLVLTSATQKLFGCCSDVDVTGERPYKLLKKDDVIKDFKTRAAVSDFSPVKQIVLDYPDDDLLLVFDRDFIYGQSFYLVLTPEAKERILNVAGSPEPETPQVFEDEAIKTPEPEPWISLGSEQEIEEESVRETREKLLFTYKLSEVRRKFGPPAVFSDSKTAVTGCPSCPDSRFSIKLMLRDFGCRAVPRLHSSNTQTKGKLTSDVSTQYTPREFSNEEKEEILRSESFLNFFEKVTSSMLKALQQETIMNVFVDRWKAMGTTSEDEYLSPEVPKHLMLFKVFTEEKYAKGKKISTFNWHPTLHGVIAVALTEKRTEDSPMFESEDSFIVFYSFSDSSHAQLLLECPGDIFAFEFCPSDPNIIVGGCRNGQVVLWDVSAHSIHLKGTQPGEKAPFNTATFDVDDHKEKNTPVVRYCAASPIENSHKAPITDVQWLPPTFEVTNRGLPVENKYNISTQVVTCSPDCSIMFWDVRVSNVNRSARKQSADQKAPYSFLNTFKHLVDTWRPFYKVSLPMIGTTGKYAPLKFCLEPYICVANHTAGATEAENENAVNSEVIPDFSQLRVPLAETLTPLEDVNTKLFIGTEVIKAKKNVKRVACSILMCFYFQSGEIIYSDWKKVIDNSGSLESVKPLHCFNTHYWLVNTVQRSPFFKDIILTIGNWNFAIWKEGVTGGPIIVSPNSEQWCTVGCWSLTRPAILFIGKEDGSIEVWNLLEKMIEPVRVYAQVSNAKITCIKPWTSSKQNFLAVADELGMLCMFEMPKTLCVPSRNEISNLEKYFVVEEDRLQDRLRRKEQRAKEPKRMDCDKPLKLPVDEEQEYKNYLKLEEQILKGLGLLSATPESHTFSHTHL</sequence>
<evidence type="ECO:0000256" key="3">
    <source>
        <dbReference type="ARBA" id="ARBA00022574"/>
    </source>
</evidence>
<evidence type="ECO:0000256" key="1">
    <source>
        <dbReference type="ARBA" id="ARBA00004496"/>
    </source>
</evidence>
<evidence type="ECO:0000256" key="4">
    <source>
        <dbReference type="ARBA" id="ARBA00022737"/>
    </source>
</evidence>
<protein>
    <submittedName>
        <fullName evidence="6">Dynein axonemal intermediate chain 3</fullName>
    </submittedName>
</protein>
<comment type="subcellular location">
    <subcellularLocation>
        <location evidence="1">Cytoplasm</location>
    </subcellularLocation>
</comment>
<name>A0AAQ4R5A3_GASAC</name>
<dbReference type="Gene3D" id="2.130.10.10">
    <property type="entry name" value="YVTN repeat-like/Quinoprotein amine dehydrogenase"/>
    <property type="match status" value="2"/>
</dbReference>
<feature type="region of interest" description="Disordered" evidence="5">
    <location>
        <begin position="1"/>
        <end position="36"/>
    </location>
</feature>
<reference evidence="6 7" key="1">
    <citation type="journal article" date="2021" name="G3 (Bethesda)">
        <title>Improved contiguity of the threespine stickleback genome using long-read sequencing.</title>
        <authorList>
            <person name="Nath S."/>
            <person name="Shaw D.E."/>
            <person name="White M.A."/>
        </authorList>
    </citation>
    <scope>NUCLEOTIDE SEQUENCE [LARGE SCALE GENOMIC DNA]</scope>
    <source>
        <strain evidence="6 7">Lake Benthic</strain>
    </source>
</reference>